<feature type="transmembrane region" description="Helical" evidence="19">
    <location>
        <begin position="142"/>
        <end position="162"/>
    </location>
</feature>
<dbReference type="GO" id="GO:0051967">
    <property type="term" value="P:negative regulation of synaptic transmission, glutamatergic"/>
    <property type="evidence" value="ECO:0007669"/>
    <property type="project" value="TreeGrafter"/>
</dbReference>
<dbReference type="PRINTS" id="PR00242">
    <property type="entry name" value="DOPAMINER"/>
</dbReference>
<reference evidence="21" key="1">
    <citation type="submission" date="2019-06" db="EMBL/GenBank/DDBJ databases">
        <authorList>
            <consortium name="Wellcome Sanger Institute Data Sharing"/>
        </authorList>
    </citation>
    <scope>NUCLEOTIDE SEQUENCE [LARGE SCALE GENOMIC DNA]</scope>
</reference>
<comment type="subcellular location">
    <subcellularLocation>
        <location evidence="1">Cell membrane</location>
        <topology evidence="1">Multi-pass membrane protein</topology>
    </subcellularLocation>
</comment>
<dbReference type="GO" id="GO:0045744">
    <property type="term" value="P:negative regulation of G protein-coupled receptor signaling pathway"/>
    <property type="evidence" value="ECO:0007669"/>
    <property type="project" value="UniProtKB-ARBA"/>
</dbReference>
<dbReference type="Ensembl" id="ENSMMDT00005008867.1">
    <property type="protein sequence ID" value="ENSMMDP00005008624.1"/>
    <property type="gene ID" value="ENSMMDG00005004131.1"/>
</dbReference>
<dbReference type="GO" id="GO:0001591">
    <property type="term" value="F:dopamine neurotransmitter receptor activity, coupled via Gi/Go"/>
    <property type="evidence" value="ECO:0007669"/>
    <property type="project" value="TreeGrafter"/>
</dbReference>
<evidence type="ECO:0000256" key="5">
    <source>
        <dbReference type="ARBA" id="ARBA00022989"/>
    </source>
</evidence>
<evidence type="ECO:0000256" key="3">
    <source>
        <dbReference type="ARBA" id="ARBA00022475"/>
    </source>
</evidence>
<evidence type="ECO:0000256" key="17">
    <source>
        <dbReference type="RuleBase" id="RU000688"/>
    </source>
</evidence>
<dbReference type="Gene3D" id="1.20.1070.10">
    <property type="entry name" value="Rhodopsin 7-helix transmembrane proteins"/>
    <property type="match status" value="2"/>
</dbReference>
<comment type="subunit">
    <text evidence="16">Interacts with CLIC6. Interacts with GRK4. Interacts with PALM. Interacts with FLNA (via filamin repeat 21); increases PKA-mediated phosphorylation of FLNA.</text>
</comment>
<feature type="region of interest" description="Disordered" evidence="18">
    <location>
        <begin position="297"/>
        <end position="343"/>
    </location>
</feature>
<dbReference type="FunFam" id="1.20.1070.10:FF:000287">
    <property type="entry name" value="Dopamine receptor D3"/>
    <property type="match status" value="1"/>
</dbReference>
<reference evidence="21" key="2">
    <citation type="submission" date="2025-08" db="UniProtKB">
        <authorList>
            <consortium name="Ensembl"/>
        </authorList>
    </citation>
    <scope>IDENTIFICATION</scope>
</reference>
<keyword evidence="7 19" id="KW-0472">Membrane</keyword>
<feature type="domain" description="G-protein coupled receptors family 1 profile" evidence="20">
    <location>
        <begin position="40"/>
        <end position="414"/>
    </location>
</feature>
<keyword evidence="5 19" id="KW-1133">Transmembrane helix</keyword>
<dbReference type="PROSITE" id="PS50262">
    <property type="entry name" value="G_PROTEIN_RECEP_F1_2"/>
    <property type="match status" value="1"/>
</dbReference>
<gene>
    <name evidence="21" type="primary">DRD3</name>
    <name evidence="21" type="synonym">drd3</name>
</gene>
<comment type="function">
    <text evidence="14">Dopamine receptor whose activity is mediated by G proteins which inhibit adenylyl cyclase. Promotes cell proliferation.</text>
</comment>
<evidence type="ECO:0000256" key="14">
    <source>
        <dbReference type="ARBA" id="ARBA00025000"/>
    </source>
</evidence>
<dbReference type="GO" id="GO:0004930">
    <property type="term" value="F:G protein-coupled receptor activity"/>
    <property type="evidence" value="ECO:0007669"/>
    <property type="project" value="UniProtKB-KW"/>
</dbReference>
<evidence type="ECO:0000256" key="2">
    <source>
        <dbReference type="ARBA" id="ARBA00016167"/>
    </source>
</evidence>
<evidence type="ECO:0000256" key="7">
    <source>
        <dbReference type="ARBA" id="ARBA00023136"/>
    </source>
</evidence>
<dbReference type="PANTHER" id="PTHR24248:SF154">
    <property type="entry name" value="D(3) DOPAMINE RECEPTOR"/>
    <property type="match status" value="1"/>
</dbReference>
<evidence type="ECO:0000256" key="10">
    <source>
        <dbReference type="ARBA" id="ARBA00023170"/>
    </source>
</evidence>
<dbReference type="PROSITE" id="PS00237">
    <property type="entry name" value="G_PROTEIN_RECEP_F1_1"/>
    <property type="match status" value="1"/>
</dbReference>
<feature type="transmembrane region" description="Helical" evidence="19">
    <location>
        <begin position="361"/>
        <end position="382"/>
    </location>
</feature>
<dbReference type="GO" id="GO:0043266">
    <property type="term" value="P:regulation of potassium ion transport"/>
    <property type="evidence" value="ECO:0007669"/>
    <property type="project" value="TreeGrafter"/>
</dbReference>
<feature type="transmembrane region" description="Helical" evidence="19">
    <location>
        <begin position="25"/>
        <end position="48"/>
    </location>
</feature>
<dbReference type="AlphaFoldDB" id="A0A667X7Z1"/>
<dbReference type="GO" id="GO:0060158">
    <property type="term" value="P:phospholipase C-activating dopamine receptor signaling pathway"/>
    <property type="evidence" value="ECO:0007669"/>
    <property type="project" value="TreeGrafter"/>
</dbReference>
<comment type="similarity">
    <text evidence="17">Belongs to the G-protein coupled receptor 1 family.</text>
</comment>
<accession>A0A667X7Z1</accession>
<evidence type="ECO:0000256" key="18">
    <source>
        <dbReference type="SAM" id="MobiDB-lite"/>
    </source>
</evidence>
<evidence type="ECO:0000256" key="13">
    <source>
        <dbReference type="ARBA" id="ARBA00023288"/>
    </source>
</evidence>
<dbReference type="GO" id="GO:0014059">
    <property type="term" value="P:regulation of dopamine secretion"/>
    <property type="evidence" value="ECO:0007669"/>
    <property type="project" value="TreeGrafter"/>
</dbReference>
<keyword evidence="22" id="KW-1185">Reference proteome</keyword>
<evidence type="ECO:0000256" key="12">
    <source>
        <dbReference type="ARBA" id="ARBA00023224"/>
    </source>
</evidence>
<keyword evidence="13" id="KW-0449">Lipoprotein</keyword>
<dbReference type="PANTHER" id="PTHR24248">
    <property type="entry name" value="ADRENERGIC RECEPTOR-RELATED G-PROTEIN COUPLED RECEPTOR"/>
    <property type="match status" value="1"/>
</dbReference>
<organism evidence="21 22">
    <name type="scientific">Myripristis murdjan</name>
    <name type="common">pinecone soldierfish</name>
    <dbReference type="NCBI Taxonomy" id="586833"/>
    <lineage>
        <taxon>Eukaryota</taxon>
        <taxon>Metazoa</taxon>
        <taxon>Chordata</taxon>
        <taxon>Craniata</taxon>
        <taxon>Vertebrata</taxon>
        <taxon>Euteleostomi</taxon>
        <taxon>Actinopterygii</taxon>
        <taxon>Neopterygii</taxon>
        <taxon>Teleostei</taxon>
        <taxon>Neoteleostei</taxon>
        <taxon>Acanthomorphata</taxon>
        <taxon>Holocentriformes</taxon>
        <taxon>Holocentridae</taxon>
        <taxon>Myripristis</taxon>
    </lineage>
</organism>
<dbReference type="GO" id="GO:0048148">
    <property type="term" value="P:behavioral response to cocaine"/>
    <property type="evidence" value="ECO:0007669"/>
    <property type="project" value="UniProtKB-ARBA"/>
</dbReference>
<keyword evidence="10 17" id="KW-0675">Receptor</keyword>
<keyword evidence="3" id="KW-1003">Cell membrane</keyword>
<dbReference type="InterPro" id="IPR000929">
    <property type="entry name" value="Dopamine_rcpt"/>
</dbReference>
<dbReference type="PRINTS" id="PR00237">
    <property type="entry name" value="GPCRRHODOPSN"/>
</dbReference>
<sequence length="431" mass="48758">MDLLLLPDENESVEASGQEETERNYYAMLYSLLILAIVFGNVLVCLAVLRERSLQTTTNYLVVSLAVADLLVASLVMPWAVYLEVVGGAWLFSRLYCNIFVTLDVMMCTASILNLCAISIDRYTAVVMPVLYNTTHSSRKRVSVMIATVWILAFAVSCPLLFGFNTTDDPMVCSISNPDFVIYSSVVSFYLPFIVTLLVYVRIYVFLRMRRKRITFSQASGKVQPGSTPPSVVRSACVLIFSRGAFRVFCMFMHAVFCSTVPRQPRGLRKKNSLLPPVDTQNYCSISHASCGRTELDHEQAEEEEAEDNKQDQQPPVRRSCEVKELSNGRTHTALKPLPRSRSNQARFRSMHAREKKATQMLAIVLGVFLICWLPFFVTHILNTHCRTCYVPPALYSAFTWLGYVNSALNPIIYTTFNIEFRRAFIKILSC</sequence>
<dbReference type="InterPro" id="IPR017452">
    <property type="entry name" value="GPCR_Rhodpsn_7TM"/>
</dbReference>
<dbReference type="GO" id="GO:0007195">
    <property type="term" value="P:adenylate cyclase-inhibiting dopamine receptor signaling pathway"/>
    <property type="evidence" value="ECO:0007669"/>
    <property type="project" value="TreeGrafter"/>
</dbReference>
<dbReference type="GO" id="GO:0071875">
    <property type="term" value="P:adrenergic receptor signaling pathway"/>
    <property type="evidence" value="ECO:0007669"/>
    <property type="project" value="UniProtKB-ARBA"/>
</dbReference>
<evidence type="ECO:0000256" key="16">
    <source>
        <dbReference type="ARBA" id="ARBA00046686"/>
    </source>
</evidence>
<dbReference type="GeneTree" id="ENSGT00940000159661"/>
<dbReference type="Proteomes" id="UP000472263">
    <property type="component" value="Chromosome 20"/>
</dbReference>
<keyword evidence="11" id="KW-0325">Glycoprotein</keyword>
<feature type="transmembrane region" description="Helical" evidence="19">
    <location>
        <begin position="394"/>
        <end position="417"/>
    </location>
</feature>
<evidence type="ECO:0000313" key="22">
    <source>
        <dbReference type="Proteomes" id="UP000472263"/>
    </source>
</evidence>
<dbReference type="GO" id="GO:0051481">
    <property type="term" value="P:negative regulation of cytosolic calcium ion concentration"/>
    <property type="evidence" value="ECO:0007669"/>
    <property type="project" value="TreeGrafter"/>
</dbReference>
<proteinExistence type="inferred from homology"/>
<dbReference type="SUPFAM" id="SSF81321">
    <property type="entry name" value="Family A G protein-coupled receptor-like"/>
    <property type="match status" value="1"/>
</dbReference>
<evidence type="ECO:0000256" key="8">
    <source>
        <dbReference type="ARBA" id="ARBA00023139"/>
    </source>
</evidence>
<dbReference type="GO" id="GO:0045202">
    <property type="term" value="C:synapse"/>
    <property type="evidence" value="ECO:0007669"/>
    <property type="project" value="GOC"/>
</dbReference>
<name>A0A667X7Z1_9TELE</name>
<dbReference type="GO" id="GO:0005886">
    <property type="term" value="C:plasma membrane"/>
    <property type="evidence" value="ECO:0007669"/>
    <property type="project" value="UniProtKB-SubCell"/>
</dbReference>
<evidence type="ECO:0000256" key="11">
    <source>
        <dbReference type="ARBA" id="ARBA00023180"/>
    </source>
</evidence>
<evidence type="ECO:0000256" key="1">
    <source>
        <dbReference type="ARBA" id="ARBA00004651"/>
    </source>
</evidence>
<reference evidence="21" key="3">
    <citation type="submission" date="2025-09" db="UniProtKB">
        <authorList>
            <consortium name="Ensembl"/>
        </authorList>
    </citation>
    <scope>IDENTIFICATION</scope>
</reference>
<keyword evidence="6 17" id="KW-0297">G-protein coupled receptor</keyword>
<keyword evidence="12 17" id="KW-0807">Transducer</keyword>
<protein>
    <recommendedName>
        <fullName evidence="2">D(3) dopamine receptor</fullName>
    </recommendedName>
    <alternativeName>
        <fullName evidence="15">Dopamine D3 receptor</fullName>
    </alternativeName>
</protein>
<feature type="transmembrane region" description="Helical" evidence="19">
    <location>
        <begin position="182"/>
        <end position="207"/>
    </location>
</feature>
<dbReference type="SMART" id="SM01381">
    <property type="entry name" value="7TM_GPCR_Srsx"/>
    <property type="match status" value="1"/>
</dbReference>
<evidence type="ECO:0000256" key="15">
    <source>
        <dbReference type="ARBA" id="ARBA00029573"/>
    </source>
</evidence>
<dbReference type="InterPro" id="IPR000276">
    <property type="entry name" value="GPCR_Rhodpsn"/>
</dbReference>
<feature type="transmembrane region" description="Helical" evidence="19">
    <location>
        <begin position="99"/>
        <end position="121"/>
    </location>
</feature>
<keyword evidence="4 17" id="KW-0812">Transmembrane</keyword>
<evidence type="ECO:0000259" key="20">
    <source>
        <dbReference type="PROSITE" id="PS50262"/>
    </source>
</evidence>
<evidence type="ECO:0000256" key="6">
    <source>
        <dbReference type="ARBA" id="ARBA00023040"/>
    </source>
</evidence>
<evidence type="ECO:0000256" key="19">
    <source>
        <dbReference type="SAM" id="Phobius"/>
    </source>
</evidence>
<evidence type="ECO:0000256" key="9">
    <source>
        <dbReference type="ARBA" id="ARBA00023157"/>
    </source>
</evidence>
<evidence type="ECO:0000256" key="4">
    <source>
        <dbReference type="ARBA" id="ARBA00022692"/>
    </source>
</evidence>
<keyword evidence="9" id="KW-1015">Disulfide bond</keyword>
<evidence type="ECO:0000313" key="21">
    <source>
        <dbReference type="Ensembl" id="ENSMMDP00005008624.1"/>
    </source>
</evidence>
<feature type="transmembrane region" description="Helical" evidence="19">
    <location>
        <begin position="60"/>
        <end position="79"/>
    </location>
</feature>
<dbReference type="Pfam" id="PF00001">
    <property type="entry name" value="7tm_1"/>
    <property type="match status" value="1"/>
</dbReference>
<keyword evidence="8" id="KW-0564">Palmitate</keyword>